<sequence>MAMDRSRRTTTRQPAGLYAELEEPADIRPSFVHPDIPFNPHLTLLLPKNSLGMDDRRRTPSAALAKFSRRANFVLYSQHRDPRCDPDKSYTPPYDLDGAFGETHHQLPGLTSRDKQA</sequence>
<dbReference type="EMBL" id="CM001233">
    <property type="protein sequence ID" value="EHA52257.1"/>
    <property type="molecule type" value="Genomic_DNA"/>
</dbReference>
<accession>G4N019</accession>
<dbReference type="VEuPathDB" id="FungiDB:MGG_15228"/>
<dbReference type="OMA" id="AFGETHH"/>
<dbReference type="KEGG" id="mgr:MGG_15228"/>
<name>G4N019_PYRO7</name>
<dbReference type="OrthoDB" id="10273127at2759"/>
<evidence type="ECO:0000313" key="3">
    <source>
        <dbReference type="Proteomes" id="UP000009058"/>
    </source>
</evidence>
<reference key="2">
    <citation type="submission" date="2011-05" db="EMBL/GenBank/DDBJ databases">
        <title>The Genome Sequence of Magnaporthe oryzae 70-15.</title>
        <authorList>
            <consortium name="The Broad Institute Genome Sequencing Platform"/>
            <person name="Ma L.-J."/>
            <person name="Dead R."/>
            <person name="Young S.K."/>
            <person name="Zeng Q."/>
            <person name="Gargeya S."/>
            <person name="Fitzgerald M."/>
            <person name="Haas B."/>
            <person name="Abouelleil A."/>
            <person name="Alvarado L."/>
            <person name="Arachchi H.M."/>
            <person name="Berlin A."/>
            <person name="Brown A."/>
            <person name="Chapman S.B."/>
            <person name="Chen Z."/>
            <person name="Dunbar C."/>
            <person name="Freedman E."/>
            <person name="Gearin G."/>
            <person name="Gellesch M."/>
            <person name="Goldberg J."/>
            <person name="Griggs A."/>
            <person name="Gujja S."/>
            <person name="Heiman D."/>
            <person name="Howarth C."/>
            <person name="Larson L."/>
            <person name="Lui A."/>
            <person name="MacDonald P.J.P."/>
            <person name="Mehta T."/>
            <person name="Montmayeur A."/>
            <person name="Murphy C."/>
            <person name="Neiman D."/>
            <person name="Pearson M."/>
            <person name="Priest M."/>
            <person name="Roberts A."/>
            <person name="Saif S."/>
            <person name="Shea T."/>
            <person name="Shenoy N."/>
            <person name="Sisk P."/>
            <person name="Stolte C."/>
            <person name="Sykes S."/>
            <person name="Yandava C."/>
            <person name="Wortman J."/>
            <person name="Nusbaum C."/>
            <person name="Birren B."/>
        </authorList>
    </citation>
    <scope>NUCLEOTIDE SEQUENCE</scope>
    <source>
        <strain>70-15</strain>
    </source>
</reference>
<evidence type="ECO:0000256" key="1">
    <source>
        <dbReference type="SAM" id="MobiDB-lite"/>
    </source>
</evidence>
<feature type="region of interest" description="Disordered" evidence="1">
    <location>
        <begin position="78"/>
        <end position="117"/>
    </location>
</feature>
<protein>
    <submittedName>
        <fullName evidence="2">Uncharacterized protein</fullName>
    </submittedName>
</protein>
<dbReference type="HOGENOM" id="CLU_2097348_0_0_1"/>
<dbReference type="Proteomes" id="UP000009058">
    <property type="component" value="Chromosome 3"/>
</dbReference>
<reference evidence="2 3" key="1">
    <citation type="journal article" date="2005" name="Nature">
        <title>The genome sequence of the rice blast fungus Magnaporthe grisea.</title>
        <authorList>
            <person name="Dean R.A."/>
            <person name="Talbot N.J."/>
            <person name="Ebbole D.J."/>
            <person name="Farman M.L."/>
            <person name="Mitchell T.K."/>
            <person name="Orbach M.J."/>
            <person name="Thon M."/>
            <person name="Kulkarni R."/>
            <person name="Xu J.R."/>
            <person name="Pan H."/>
            <person name="Read N.D."/>
            <person name="Lee Y.H."/>
            <person name="Carbone I."/>
            <person name="Brown D."/>
            <person name="Oh Y.Y."/>
            <person name="Donofrio N."/>
            <person name="Jeong J.S."/>
            <person name="Soanes D.M."/>
            <person name="Djonovic S."/>
            <person name="Kolomiets E."/>
            <person name="Rehmeyer C."/>
            <person name="Li W."/>
            <person name="Harding M."/>
            <person name="Kim S."/>
            <person name="Lebrun M.H."/>
            <person name="Bohnert H."/>
            <person name="Coughlan S."/>
            <person name="Butler J."/>
            <person name="Calvo S."/>
            <person name="Ma L.J."/>
            <person name="Nicol R."/>
            <person name="Purcell S."/>
            <person name="Nusbaum C."/>
            <person name="Galagan J.E."/>
            <person name="Birren B.W."/>
        </authorList>
    </citation>
    <scope>NUCLEOTIDE SEQUENCE [LARGE SCALE GENOMIC DNA]</scope>
    <source>
        <strain evidence="3">70-15 / ATCC MYA-4617 / FGSC 8958</strain>
    </source>
</reference>
<dbReference type="eggNOG" id="ENOG502RMKW">
    <property type="taxonomic scope" value="Eukaryota"/>
</dbReference>
<proteinExistence type="predicted"/>
<dbReference type="GeneID" id="12984272"/>
<keyword evidence="3" id="KW-1185">Reference proteome</keyword>
<feature type="compositionally biased region" description="Basic and acidic residues" evidence="1">
    <location>
        <begin position="78"/>
        <end position="88"/>
    </location>
</feature>
<dbReference type="AlphaFoldDB" id="G4N019"/>
<dbReference type="InParanoid" id="G4N019"/>
<dbReference type="RefSeq" id="XP_003712064.1">
    <property type="nucleotide sequence ID" value="XM_003712016.1"/>
</dbReference>
<evidence type="ECO:0000313" key="2">
    <source>
        <dbReference type="EMBL" id="EHA52257.1"/>
    </source>
</evidence>
<organism evidence="2 3">
    <name type="scientific">Pyricularia oryzae (strain 70-15 / ATCC MYA-4617 / FGSC 8958)</name>
    <name type="common">Rice blast fungus</name>
    <name type="synonym">Magnaporthe oryzae</name>
    <dbReference type="NCBI Taxonomy" id="242507"/>
    <lineage>
        <taxon>Eukaryota</taxon>
        <taxon>Fungi</taxon>
        <taxon>Dikarya</taxon>
        <taxon>Ascomycota</taxon>
        <taxon>Pezizomycotina</taxon>
        <taxon>Sordariomycetes</taxon>
        <taxon>Sordariomycetidae</taxon>
        <taxon>Magnaporthales</taxon>
        <taxon>Pyriculariaceae</taxon>
        <taxon>Pyricularia</taxon>
    </lineage>
</organism>
<gene>
    <name evidence="2" type="ORF">MGG_15228</name>
</gene>